<proteinExistence type="predicted"/>
<dbReference type="EMBL" id="FN595229">
    <property type="protein sequence ID" value="CBI20466.3"/>
    <property type="molecule type" value="Genomic_DNA"/>
</dbReference>
<dbReference type="Proteomes" id="UP000009183">
    <property type="component" value="Chromosome 19"/>
</dbReference>
<sequence>MFLVDSNNFYRYIDRYNGFVIEKN</sequence>
<name>E0CT17_VITVI</name>
<evidence type="ECO:0000313" key="1">
    <source>
        <dbReference type="EMBL" id="CBI20466.3"/>
    </source>
</evidence>
<keyword evidence="2" id="KW-1185">Reference proteome</keyword>
<dbReference type="InParanoid" id="E0CT17"/>
<reference evidence="2" key="1">
    <citation type="journal article" date="2007" name="Nature">
        <title>The grapevine genome sequence suggests ancestral hexaploidization in major angiosperm phyla.</title>
        <authorList>
            <consortium name="The French-Italian Public Consortium for Grapevine Genome Characterization."/>
            <person name="Jaillon O."/>
            <person name="Aury J.-M."/>
            <person name="Noel B."/>
            <person name="Policriti A."/>
            <person name="Clepet C."/>
            <person name="Casagrande A."/>
            <person name="Choisne N."/>
            <person name="Aubourg S."/>
            <person name="Vitulo N."/>
            <person name="Jubin C."/>
            <person name="Vezzi A."/>
            <person name="Legeai F."/>
            <person name="Hugueney P."/>
            <person name="Dasilva C."/>
            <person name="Horner D."/>
            <person name="Mica E."/>
            <person name="Jublot D."/>
            <person name="Poulain J."/>
            <person name="Bruyere C."/>
            <person name="Billault A."/>
            <person name="Segurens B."/>
            <person name="Gouyvenoux M."/>
            <person name="Ugarte E."/>
            <person name="Cattonaro F."/>
            <person name="Anthouard V."/>
            <person name="Vico V."/>
            <person name="Del Fabbro C."/>
            <person name="Alaux M."/>
            <person name="Di Gaspero G."/>
            <person name="Dumas V."/>
            <person name="Felice N."/>
            <person name="Paillard S."/>
            <person name="Juman I."/>
            <person name="Moroldo M."/>
            <person name="Scalabrin S."/>
            <person name="Canaguier A."/>
            <person name="Le Clainche I."/>
            <person name="Malacrida G."/>
            <person name="Durand E."/>
            <person name="Pesole G."/>
            <person name="Laucou V."/>
            <person name="Chatelet P."/>
            <person name="Merdinoglu D."/>
            <person name="Delledonne M."/>
            <person name="Pezzotti M."/>
            <person name="Lecharny A."/>
            <person name="Scarpelli C."/>
            <person name="Artiguenave F."/>
            <person name="Pe M.E."/>
            <person name="Valle G."/>
            <person name="Morgante M."/>
            <person name="Caboche M."/>
            <person name="Adam-Blondon A.-F."/>
            <person name="Weissenbach J."/>
            <person name="Quetier F."/>
            <person name="Wincker P."/>
        </authorList>
    </citation>
    <scope>NUCLEOTIDE SEQUENCE [LARGE SCALE GENOMIC DNA]</scope>
    <source>
        <strain evidence="2">cv. Pinot noir / PN40024</strain>
    </source>
</reference>
<evidence type="ECO:0000313" key="2">
    <source>
        <dbReference type="Proteomes" id="UP000009183"/>
    </source>
</evidence>
<organism evidence="1 2">
    <name type="scientific">Vitis vinifera</name>
    <name type="common">Grape</name>
    <dbReference type="NCBI Taxonomy" id="29760"/>
    <lineage>
        <taxon>Eukaryota</taxon>
        <taxon>Viridiplantae</taxon>
        <taxon>Streptophyta</taxon>
        <taxon>Embryophyta</taxon>
        <taxon>Tracheophyta</taxon>
        <taxon>Spermatophyta</taxon>
        <taxon>Magnoliopsida</taxon>
        <taxon>eudicotyledons</taxon>
        <taxon>Gunneridae</taxon>
        <taxon>Pentapetalae</taxon>
        <taxon>rosids</taxon>
        <taxon>Vitales</taxon>
        <taxon>Vitaceae</taxon>
        <taxon>Viteae</taxon>
        <taxon>Vitis</taxon>
    </lineage>
</organism>
<dbReference type="AlphaFoldDB" id="E0CT17"/>
<accession>E0CT17</accession>
<dbReference type="HOGENOM" id="CLU_3421753_0_0_1"/>
<protein>
    <submittedName>
        <fullName evidence="1">Uncharacterized protein</fullName>
    </submittedName>
</protein>
<gene>
    <name evidence="1" type="ordered locus">VIT_19s0014g04700</name>
</gene>
<dbReference type="PaxDb" id="29760-VIT_19s0014g04700.t01"/>